<comment type="similarity">
    <text evidence="1">Belongs to the archaeal Rpo8 RNA polymerase subunit family.</text>
</comment>
<dbReference type="EMBL" id="DSEU01000056">
    <property type="protein sequence ID" value="HEM67533.1"/>
    <property type="molecule type" value="Genomic_DNA"/>
</dbReference>
<dbReference type="Pfam" id="PF16992">
    <property type="entry name" value="RNA_pol_RpbG"/>
    <property type="match status" value="1"/>
</dbReference>
<dbReference type="InterPro" id="IPR031555">
    <property type="entry name" value="RNA_pol_Rpo8"/>
</dbReference>
<dbReference type="HAMAP" id="MF_00866">
    <property type="entry name" value="RNApol_arch_Rpo8"/>
    <property type="match status" value="1"/>
</dbReference>
<keyword evidence="1" id="KW-0804">Transcription</keyword>
<keyword evidence="1" id="KW-0808">Transferase</keyword>
<sequence>MSLELVCNIDSMKDSYIPEIKIVEMSCENNARVKMDVHRKVNIFNVRDKVLLIISKTMPQYNEGRDFVAHGYIISKRTENDNIVVYISLWGFLVILSLQNDEKIVDFNPTDKVYVKASRIA</sequence>
<dbReference type="AlphaFoldDB" id="A0A7J2U5J6"/>
<dbReference type="GO" id="GO:0000428">
    <property type="term" value="C:DNA-directed RNA polymerase complex"/>
    <property type="evidence" value="ECO:0007669"/>
    <property type="project" value="UniProtKB-KW"/>
</dbReference>
<organism evidence="2">
    <name type="scientific">Ignisphaera aggregans</name>
    <dbReference type="NCBI Taxonomy" id="334771"/>
    <lineage>
        <taxon>Archaea</taxon>
        <taxon>Thermoproteota</taxon>
        <taxon>Thermoprotei</taxon>
        <taxon>Desulfurococcales</taxon>
        <taxon>Desulfurococcaceae</taxon>
        <taxon>Ignisphaera</taxon>
    </lineage>
</organism>
<comment type="catalytic activity">
    <reaction evidence="1">
        <text>RNA(n) + a ribonucleoside 5'-triphosphate = RNA(n+1) + diphosphate</text>
        <dbReference type="Rhea" id="RHEA:21248"/>
        <dbReference type="Rhea" id="RHEA-COMP:14527"/>
        <dbReference type="Rhea" id="RHEA-COMP:17342"/>
        <dbReference type="ChEBI" id="CHEBI:33019"/>
        <dbReference type="ChEBI" id="CHEBI:61557"/>
        <dbReference type="ChEBI" id="CHEBI:140395"/>
        <dbReference type="EC" id="2.7.7.6"/>
    </reaction>
</comment>
<dbReference type="GO" id="GO:0006351">
    <property type="term" value="P:DNA-templated transcription"/>
    <property type="evidence" value="ECO:0007669"/>
    <property type="project" value="UniProtKB-UniRule"/>
</dbReference>
<proteinExistence type="inferred from homology"/>
<dbReference type="Gene3D" id="2.40.50.140">
    <property type="entry name" value="Nucleic acid-binding proteins"/>
    <property type="match status" value="1"/>
</dbReference>
<dbReference type="GO" id="GO:0003899">
    <property type="term" value="F:DNA-directed RNA polymerase activity"/>
    <property type="evidence" value="ECO:0007669"/>
    <property type="project" value="UniProtKB-UniRule"/>
</dbReference>
<comment type="subunit">
    <text evidence="1">Part of the RNA polymerase complex.</text>
</comment>
<comment type="subcellular location">
    <subcellularLocation>
        <location evidence="1">Cytoplasm</location>
    </subcellularLocation>
</comment>
<comment type="caution">
    <text evidence="2">The sequence shown here is derived from an EMBL/GenBank/DDBJ whole genome shotgun (WGS) entry which is preliminary data.</text>
</comment>
<accession>A0A7J2U5J6</accession>
<dbReference type="InterPro" id="IPR012340">
    <property type="entry name" value="NA-bd_OB-fold"/>
</dbReference>
<comment type="function">
    <text evidence="1">DNA-dependent RNA polymerase (RNAP) catalyzes the transcription of DNA into RNA using the four ribonucleoside triphosphates as substrates.</text>
</comment>
<dbReference type="EC" id="2.7.7.6" evidence="1"/>
<evidence type="ECO:0000256" key="1">
    <source>
        <dbReference type="HAMAP-Rule" id="MF_00866"/>
    </source>
</evidence>
<reference evidence="2" key="1">
    <citation type="journal article" date="2020" name="mSystems">
        <title>Genome- and Community-Level Interaction Insights into Carbon Utilization and Element Cycling Functions of Hydrothermarchaeota in Hydrothermal Sediment.</title>
        <authorList>
            <person name="Zhou Z."/>
            <person name="Liu Y."/>
            <person name="Xu W."/>
            <person name="Pan J."/>
            <person name="Luo Z.H."/>
            <person name="Li M."/>
        </authorList>
    </citation>
    <scope>NUCLEOTIDE SEQUENCE [LARGE SCALE GENOMIC DNA]</scope>
    <source>
        <strain evidence="2">SpSt-125</strain>
    </source>
</reference>
<keyword evidence="1" id="KW-0963">Cytoplasm</keyword>
<protein>
    <recommendedName>
        <fullName evidence="1">DNA-directed RNA polymerase subunit Rpo8</fullName>
        <ecNumber evidence="1">2.7.7.6</ecNumber>
    </recommendedName>
    <alternativeName>
        <fullName evidence="1">DNA-directed RNA polymerase, subunit G</fullName>
    </alternativeName>
</protein>
<evidence type="ECO:0000313" key="2">
    <source>
        <dbReference type="EMBL" id="HEM67533.1"/>
    </source>
</evidence>
<gene>
    <name evidence="1" type="primary">rpo8</name>
    <name evidence="1" type="synonym">rpoG</name>
    <name evidence="2" type="ORF">ENO26_08255</name>
</gene>
<dbReference type="GO" id="GO:0005737">
    <property type="term" value="C:cytoplasm"/>
    <property type="evidence" value="ECO:0007669"/>
    <property type="project" value="UniProtKB-SubCell"/>
</dbReference>
<keyword evidence="1" id="KW-0548">Nucleotidyltransferase</keyword>
<keyword evidence="1" id="KW-0240">DNA-directed RNA polymerase</keyword>
<name>A0A7J2U5J6_9CREN</name>